<dbReference type="AlphaFoldDB" id="T0I2C0"/>
<evidence type="ECO:0000313" key="1">
    <source>
        <dbReference type="EMBL" id="EQB18528.1"/>
    </source>
</evidence>
<name>T0I2C0_9SPHN</name>
<accession>T0I2C0</accession>
<keyword evidence="2" id="KW-1185">Reference proteome</keyword>
<reference evidence="1 2" key="1">
    <citation type="journal article" date="2013" name="Genome Announc.">
        <title>Genome Sequence of Novosphingobium lindaniclasticum LE124T, Isolated from a Hexachlorocyclohexane Dumpsite.</title>
        <authorList>
            <person name="Saxena A."/>
            <person name="Nayyar N."/>
            <person name="Sangwan N."/>
            <person name="Kumari R."/>
            <person name="Khurana J.P."/>
            <person name="Lal R."/>
        </authorList>
    </citation>
    <scope>NUCLEOTIDE SEQUENCE [LARGE SCALE GENOMIC DNA]</scope>
    <source>
        <strain evidence="1 2">LE124</strain>
    </source>
</reference>
<proteinExistence type="predicted"/>
<gene>
    <name evidence="1" type="ORF">L284_04270</name>
</gene>
<sequence>MIRDRCQVFGRKIASKARLCQRSRITPGTDEDL</sequence>
<dbReference type="EMBL" id="ATHL01000038">
    <property type="protein sequence ID" value="EQB18528.1"/>
    <property type="molecule type" value="Genomic_DNA"/>
</dbReference>
<evidence type="ECO:0000313" key="2">
    <source>
        <dbReference type="Proteomes" id="UP000015527"/>
    </source>
</evidence>
<comment type="caution">
    <text evidence="1">The sequence shown here is derived from an EMBL/GenBank/DDBJ whole genome shotgun (WGS) entry which is preliminary data.</text>
</comment>
<protein>
    <submittedName>
        <fullName evidence="1">Uncharacterized protein</fullName>
    </submittedName>
</protein>
<organism evidence="1 2">
    <name type="scientific">Novosphingobium lindaniclasticum LE124</name>
    <dbReference type="NCBI Taxonomy" id="1096930"/>
    <lineage>
        <taxon>Bacteria</taxon>
        <taxon>Pseudomonadati</taxon>
        <taxon>Pseudomonadota</taxon>
        <taxon>Alphaproteobacteria</taxon>
        <taxon>Sphingomonadales</taxon>
        <taxon>Sphingomonadaceae</taxon>
        <taxon>Novosphingobium</taxon>
    </lineage>
</organism>
<dbReference type="Proteomes" id="UP000015527">
    <property type="component" value="Unassembled WGS sequence"/>
</dbReference>